<protein>
    <submittedName>
        <fullName evidence="2">Uncharacterized protein</fullName>
    </submittedName>
</protein>
<evidence type="ECO:0000256" key="1">
    <source>
        <dbReference type="SAM" id="MobiDB-lite"/>
    </source>
</evidence>
<name>A0A382UEP5_9ZZZZ</name>
<feature type="compositionally biased region" description="Basic and acidic residues" evidence="1">
    <location>
        <begin position="9"/>
        <end position="21"/>
    </location>
</feature>
<dbReference type="AlphaFoldDB" id="A0A382UEP5"/>
<evidence type="ECO:0000313" key="2">
    <source>
        <dbReference type="EMBL" id="SVD32710.1"/>
    </source>
</evidence>
<sequence length="53" mass="5669">MTVGLAQSGKEEIEQALDHHPATHNAETNPPGDQRKFAIGDNAHVAQGDYDGE</sequence>
<gene>
    <name evidence="2" type="ORF">METZ01_LOCUS385564</name>
</gene>
<proteinExistence type="predicted"/>
<accession>A0A382UEP5</accession>
<dbReference type="EMBL" id="UINC01143663">
    <property type="protein sequence ID" value="SVD32710.1"/>
    <property type="molecule type" value="Genomic_DNA"/>
</dbReference>
<feature type="region of interest" description="Disordered" evidence="1">
    <location>
        <begin position="1"/>
        <end position="37"/>
    </location>
</feature>
<organism evidence="2">
    <name type="scientific">marine metagenome</name>
    <dbReference type="NCBI Taxonomy" id="408172"/>
    <lineage>
        <taxon>unclassified sequences</taxon>
        <taxon>metagenomes</taxon>
        <taxon>ecological metagenomes</taxon>
    </lineage>
</organism>
<reference evidence="2" key="1">
    <citation type="submission" date="2018-05" db="EMBL/GenBank/DDBJ databases">
        <authorList>
            <person name="Lanie J.A."/>
            <person name="Ng W.-L."/>
            <person name="Kazmierczak K.M."/>
            <person name="Andrzejewski T.M."/>
            <person name="Davidsen T.M."/>
            <person name="Wayne K.J."/>
            <person name="Tettelin H."/>
            <person name="Glass J.I."/>
            <person name="Rusch D."/>
            <person name="Podicherti R."/>
            <person name="Tsui H.-C.T."/>
            <person name="Winkler M.E."/>
        </authorList>
    </citation>
    <scope>NUCLEOTIDE SEQUENCE</scope>
</reference>